<keyword evidence="2" id="KW-1185">Reference proteome</keyword>
<evidence type="ECO:0000313" key="2">
    <source>
        <dbReference type="Proteomes" id="UP000267029"/>
    </source>
</evidence>
<dbReference type="EMBL" id="UXSR01000632">
    <property type="protein sequence ID" value="VDD77110.1"/>
    <property type="molecule type" value="Genomic_DNA"/>
</dbReference>
<dbReference type="AlphaFoldDB" id="A0A0R3U8B7"/>
<accession>A0A0R3U8B7</accession>
<proteinExistence type="predicted"/>
<evidence type="ECO:0000313" key="1">
    <source>
        <dbReference type="EMBL" id="VDD77110.1"/>
    </source>
</evidence>
<sequence length="144" mass="15966">MRCVRKWASHHPQTRLKLSPDNAKGGCMRVWGCARRGDVDVWSETEPHASRNGGNNNTGENIKERANSTSLALLCPITDLPPCVCVCVDESIHQFLMDAHPFDTDILGQGQSLVSPRFLLVTMATDATVARLFKTIEKREHPGK</sequence>
<dbReference type="Proteomes" id="UP000267029">
    <property type="component" value="Unassembled WGS sequence"/>
</dbReference>
<gene>
    <name evidence="1" type="ORF">MCOS_LOCUS3113</name>
</gene>
<organism evidence="3">
    <name type="scientific">Mesocestoides corti</name>
    <name type="common">Flatworm</name>
    <dbReference type="NCBI Taxonomy" id="53468"/>
    <lineage>
        <taxon>Eukaryota</taxon>
        <taxon>Metazoa</taxon>
        <taxon>Spiralia</taxon>
        <taxon>Lophotrochozoa</taxon>
        <taxon>Platyhelminthes</taxon>
        <taxon>Cestoda</taxon>
        <taxon>Eucestoda</taxon>
        <taxon>Cyclophyllidea</taxon>
        <taxon>Mesocestoididae</taxon>
        <taxon>Mesocestoides</taxon>
    </lineage>
</organism>
<evidence type="ECO:0000313" key="3">
    <source>
        <dbReference type="WBParaSite" id="MCU_010258-RA"/>
    </source>
</evidence>
<dbReference type="WBParaSite" id="MCU_010258-RA">
    <property type="protein sequence ID" value="MCU_010258-RA"/>
    <property type="gene ID" value="MCU_010258"/>
</dbReference>
<reference evidence="3" key="2">
    <citation type="submission" date="2019-11" db="UniProtKB">
        <authorList>
            <consortium name="WormBaseParasite"/>
        </authorList>
    </citation>
    <scope>IDENTIFICATION</scope>
</reference>
<reference evidence="1 2" key="1">
    <citation type="submission" date="2018-10" db="EMBL/GenBank/DDBJ databases">
        <authorList>
            <consortium name="Pathogen Informatics"/>
        </authorList>
    </citation>
    <scope>NUCLEOTIDE SEQUENCE [LARGE SCALE GENOMIC DNA]</scope>
</reference>
<name>A0A0R3U8B7_MESCO</name>
<protein>
    <submittedName>
        <fullName evidence="1 3">Uncharacterized protein</fullName>
    </submittedName>
</protein>